<dbReference type="PATRIC" id="fig|1177154.3.peg.3507"/>
<evidence type="ECO:0000313" key="1">
    <source>
        <dbReference type="EMBL" id="KGD63224.1"/>
    </source>
</evidence>
<accession>A0A095SFX2</accession>
<dbReference type="RefSeq" id="WP_035234939.1">
    <property type="nucleotide sequence ID" value="NZ_ARXV01000020.1"/>
</dbReference>
<dbReference type="eggNOG" id="ENOG50311JN">
    <property type="taxonomic scope" value="Bacteria"/>
</dbReference>
<protein>
    <submittedName>
        <fullName evidence="1">Uncharacterized protein</fullName>
    </submittedName>
</protein>
<dbReference type="OrthoDB" id="6076461at2"/>
<dbReference type="EMBL" id="ARXV01000020">
    <property type="protein sequence ID" value="KGD63224.1"/>
    <property type="molecule type" value="Genomic_DNA"/>
</dbReference>
<evidence type="ECO:0000313" key="2">
    <source>
        <dbReference type="Proteomes" id="UP000029444"/>
    </source>
</evidence>
<gene>
    <name evidence="1" type="ORF">Y5S_03499</name>
</gene>
<comment type="caution">
    <text evidence="1">The sequence shown here is derived from an EMBL/GenBank/DDBJ whole genome shotgun (WGS) entry which is preliminary data.</text>
</comment>
<dbReference type="AlphaFoldDB" id="A0A095SFX2"/>
<keyword evidence="2" id="KW-1185">Reference proteome</keyword>
<organism evidence="1 2">
    <name type="scientific">Alcanivorax nanhaiticus</name>
    <dbReference type="NCBI Taxonomy" id="1177154"/>
    <lineage>
        <taxon>Bacteria</taxon>
        <taxon>Pseudomonadati</taxon>
        <taxon>Pseudomonadota</taxon>
        <taxon>Gammaproteobacteria</taxon>
        <taxon>Oceanospirillales</taxon>
        <taxon>Alcanivoracaceae</taxon>
        <taxon>Alcanivorax</taxon>
    </lineage>
</organism>
<sequence>MLNDLGIPEHLIWKLNEFDNHQRAVNFIKQFQDTLCVYSAPVEQLYTNYEISLPESDDRSLIILPNPYAYHDTFNGIVEDSVHASGMYIVPGDLFGKEGLFLTLRLLKSGKKVVKPVPLKVGLWALMKKETETVPFLPVITKGDLRAFRKDFPCLHLHRIQPSKLVDRSPMEIKAIQKVIRDKLKVYM</sequence>
<reference evidence="1 2" key="1">
    <citation type="submission" date="2012-09" db="EMBL/GenBank/DDBJ databases">
        <title>Genome Sequence of alkane-degrading Bacterium Alcanivorax sp. 19-m-6.</title>
        <authorList>
            <person name="Lai Q."/>
            <person name="Shao Z."/>
        </authorList>
    </citation>
    <scope>NUCLEOTIDE SEQUENCE [LARGE SCALE GENOMIC DNA]</scope>
    <source>
        <strain evidence="1 2">19-m-6</strain>
    </source>
</reference>
<proteinExistence type="predicted"/>
<dbReference type="Proteomes" id="UP000029444">
    <property type="component" value="Unassembled WGS sequence"/>
</dbReference>
<name>A0A095SFX2_9GAMM</name>